<reference evidence="1 2" key="1">
    <citation type="submission" date="2020-02" db="EMBL/GenBank/DDBJ databases">
        <title>Genome sequence of strain CCNWXJ40-4.</title>
        <authorList>
            <person name="Gao J."/>
            <person name="Sun J."/>
        </authorList>
    </citation>
    <scope>NUCLEOTIDE SEQUENCE [LARGE SCALE GENOMIC DNA]</scope>
    <source>
        <strain evidence="1 2">CCNWXJ 40-4</strain>
    </source>
</reference>
<organism evidence="1 2">
    <name type="scientific">Allomesorhizobium camelthorni</name>
    <dbReference type="NCBI Taxonomy" id="475069"/>
    <lineage>
        <taxon>Bacteria</taxon>
        <taxon>Pseudomonadati</taxon>
        <taxon>Pseudomonadota</taxon>
        <taxon>Alphaproteobacteria</taxon>
        <taxon>Hyphomicrobiales</taxon>
        <taxon>Phyllobacteriaceae</taxon>
        <taxon>Allomesorhizobium</taxon>
    </lineage>
</organism>
<dbReference type="Proteomes" id="UP001642900">
    <property type="component" value="Unassembled WGS sequence"/>
</dbReference>
<evidence type="ECO:0000313" key="2">
    <source>
        <dbReference type="Proteomes" id="UP001642900"/>
    </source>
</evidence>
<protein>
    <recommendedName>
        <fullName evidence="3">Porin family protein</fullName>
    </recommendedName>
</protein>
<dbReference type="RefSeq" id="WP_165032985.1">
    <property type="nucleotide sequence ID" value="NZ_JAAKZF010000059.1"/>
</dbReference>
<proteinExistence type="predicted"/>
<evidence type="ECO:0000313" key="1">
    <source>
        <dbReference type="EMBL" id="NGO54651.1"/>
    </source>
</evidence>
<dbReference type="SUPFAM" id="SSF56925">
    <property type="entry name" value="OMPA-like"/>
    <property type="match status" value="1"/>
</dbReference>
<dbReference type="InterPro" id="IPR011250">
    <property type="entry name" value="OMP/PagP_B-barrel"/>
</dbReference>
<gene>
    <name evidence="1" type="ORF">G6N73_26605</name>
</gene>
<keyword evidence="2" id="KW-1185">Reference proteome</keyword>
<evidence type="ECO:0008006" key="3">
    <source>
        <dbReference type="Google" id="ProtNLM"/>
    </source>
</evidence>
<name>A0A6G4WIR6_9HYPH</name>
<accession>A0A6G4WIR6</accession>
<sequence>MTAEAKRMLMSVHTADDLFGYRGIACRCGLFVMLLAPISERTDLELPRKKHAVLSPGRTSTHRLMSPPPRIIAGKRRRPVCFAYMNGDTADVRFLRFALLPVIAHLIFGPAAAADMVDPQSEEAPAASGWTFAAAPYLWLAGLNGQIGVAGMPPADVDVDFSQVFDAIDWFPPPIMIAGEARNGRFALFTDFIYLGLEADGSSSGPVPLTADVEMNTVVWTFGASYRVVENETATLDVLAGGRLWYLDTDVTLTGPVNVLQGSGSKTWVDPIIGVAGTVGLGSGLGLHGEADIGGFGVGADLDWQVLGTLQYRYNDSVTLEAGYRYLDVDYDDGGLIFDVAMHGPIIGASFRF</sequence>
<comment type="caution">
    <text evidence="1">The sequence shown here is derived from an EMBL/GenBank/DDBJ whole genome shotgun (WGS) entry which is preliminary data.</text>
</comment>
<dbReference type="AlphaFoldDB" id="A0A6G4WIR6"/>
<dbReference type="EMBL" id="JAAKZF010000059">
    <property type="protein sequence ID" value="NGO54651.1"/>
    <property type="molecule type" value="Genomic_DNA"/>
</dbReference>